<keyword evidence="4" id="KW-1185">Reference proteome</keyword>
<feature type="compositionally biased region" description="Basic and acidic residues" evidence="1">
    <location>
        <begin position="71"/>
        <end position="81"/>
    </location>
</feature>
<feature type="compositionally biased region" description="Basic and acidic residues" evidence="1">
    <location>
        <begin position="181"/>
        <end position="190"/>
    </location>
</feature>
<feature type="compositionally biased region" description="Acidic residues" evidence="1">
    <location>
        <begin position="61"/>
        <end position="70"/>
    </location>
</feature>
<organism evidence="3 4">
    <name type="scientific">Coemansia reversa (strain ATCC 12441 / NRRL 1564)</name>
    <dbReference type="NCBI Taxonomy" id="763665"/>
    <lineage>
        <taxon>Eukaryota</taxon>
        <taxon>Fungi</taxon>
        <taxon>Fungi incertae sedis</taxon>
        <taxon>Zoopagomycota</taxon>
        <taxon>Kickxellomycotina</taxon>
        <taxon>Kickxellomycetes</taxon>
        <taxon>Kickxellales</taxon>
        <taxon>Kickxellaceae</taxon>
        <taxon>Coemansia</taxon>
    </lineage>
</organism>
<feature type="transmembrane region" description="Helical" evidence="2">
    <location>
        <begin position="517"/>
        <end position="536"/>
    </location>
</feature>
<dbReference type="OrthoDB" id="5599112at2759"/>
<feature type="compositionally biased region" description="Low complexity" evidence="1">
    <location>
        <begin position="1"/>
        <end position="22"/>
    </location>
</feature>
<sequence>MTSSNTSTATSPTNTPASFAAAVAEPPSGSIPEVPTSPQPDAASPEAEEADDKENSVPETAETEPTVDTDLDSKNVEKQLSEDASVVAADCEPQSPRTDTGQPEISANATAESEAADNNQYNIDVKTAAATSRCDTEDLLDDLYIYTEENINHSEADVEEQPQRDAPEVQVVASTQNTTEDSTRVVEESTAHFSDSSVQEDKTGSLNLEDSEAVLLTSDLEDSIYRSVMNGLVTDEMHAIEKSQASESTEDSHENAADVVYSAISAASRSKASREYVVTPSAFATESEPSAIAYVNQESGAHAFDTEADAAEAVANIMSGEIYAAARAGDMEASARNVGDSSANDRQLSDSYVHVSQDLNSGLMSSRGGSEKAERAVSEAIDNTKSSAKDAANKASDKAKDASDKANRAAKDAADSTGEAANRAKDILDDASKSVKGAASRANTRAHNAIDNARESGGKFAKRAMDEASEAEKALEKQAKETSPAVLRTLGVVAAALAVVSGYYFRLPGRDNQRFGFAGGIASAIIGLGTLATAFVKNNK</sequence>
<evidence type="ECO:0000313" key="3">
    <source>
        <dbReference type="EMBL" id="PIA15410.1"/>
    </source>
</evidence>
<dbReference type="EMBL" id="KZ303507">
    <property type="protein sequence ID" value="PIA15410.1"/>
    <property type="molecule type" value="Genomic_DNA"/>
</dbReference>
<feature type="transmembrane region" description="Helical" evidence="2">
    <location>
        <begin position="485"/>
        <end position="505"/>
    </location>
</feature>
<keyword evidence="2" id="KW-0812">Transmembrane</keyword>
<dbReference type="Gene3D" id="1.10.287.700">
    <property type="entry name" value="Helix hairpin bin"/>
    <property type="match status" value="1"/>
</dbReference>
<feature type="compositionally biased region" description="Basic and acidic residues" evidence="1">
    <location>
        <begin position="387"/>
        <end position="414"/>
    </location>
</feature>
<feature type="compositionally biased region" description="Polar residues" evidence="1">
    <location>
        <begin position="95"/>
        <end position="121"/>
    </location>
</feature>
<feature type="compositionally biased region" description="Basic and acidic residues" evidence="1">
    <location>
        <begin position="155"/>
        <end position="167"/>
    </location>
</feature>
<protein>
    <submittedName>
        <fullName evidence="3">Uncharacterized protein</fullName>
    </submittedName>
</protein>
<gene>
    <name evidence="3" type="ORF">COEREDRAFT_81967</name>
</gene>
<dbReference type="AlphaFoldDB" id="A0A2G5B8U4"/>
<reference evidence="3 4" key="1">
    <citation type="journal article" date="2015" name="Genome Biol. Evol.">
        <title>Phylogenomic analyses indicate that early fungi evolved digesting cell walls of algal ancestors of land plants.</title>
        <authorList>
            <person name="Chang Y."/>
            <person name="Wang S."/>
            <person name="Sekimoto S."/>
            <person name="Aerts A.L."/>
            <person name="Choi C."/>
            <person name="Clum A."/>
            <person name="LaButti K.M."/>
            <person name="Lindquist E.A."/>
            <person name="Yee Ngan C."/>
            <person name="Ohm R.A."/>
            <person name="Salamov A.A."/>
            <person name="Grigoriev I.V."/>
            <person name="Spatafora J.W."/>
            <person name="Berbee M.L."/>
        </authorList>
    </citation>
    <scope>NUCLEOTIDE SEQUENCE [LARGE SCALE GENOMIC DNA]</scope>
    <source>
        <strain evidence="3 4">NRRL 1564</strain>
    </source>
</reference>
<feature type="region of interest" description="Disordered" evidence="1">
    <location>
        <begin position="360"/>
        <end position="458"/>
    </location>
</feature>
<feature type="region of interest" description="Disordered" evidence="1">
    <location>
        <begin position="1"/>
        <end position="121"/>
    </location>
</feature>
<evidence type="ECO:0000256" key="1">
    <source>
        <dbReference type="SAM" id="MobiDB-lite"/>
    </source>
</evidence>
<evidence type="ECO:0000256" key="2">
    <source>
        <dbReference type="SAM" id="Phobius"/>
    </source>
</evidence>
<feature type="region of interest" description="Disordered" evidence="1">
    <location>
        <begin position="155"/>
        <end position="205"/>
    </location>
</feature>
<keyword evidence="2" id="KW-0472">Membrane</keyword>
<proteinExistence type="predicted"/>
<evidence type="ECO:0000313" key="4">
    <source>
        <dbReference type="Proteomes" id="UP000242474"/>
    </source>
</evidence>
<keyword evidence="2" id="KW-1133">Transmembrane helix</keyword>
<dbReference type="Proteomes" id="UP000242474">
    <property type="component" value="Unassembled WGS sequence"/>
</dbReference>
<accession>A0A2G5B8U4</accession>
<feature type="compositionally biased region" description="Basic and acidic residues" evidence="1">
    <location>
        <begin position="422"/>
        <end position="433"/>
    </location>
</feature>
<name>A0A2G5B8U4_COERN</name>